<evidence type="ECO:0008006" key="3">
    <source>
        <dbReference type="Google" id="ProtNLM"/>
    </source>
</evidence>
<reference evidence="1 2" key="1">
    <citation type="journal article" date="2019" name="Int. J. Syst. Evol. Microbiol.">
        <title>The Global Catalogue of Microorganisms (GCM) 10K type strain sequencing project: providing services to taxonomists for standard genome sequencing and annotation.</title>
        <authorList>
            <consortium name="The Broad Institute Genomics Platform"/>
            <consortium name="The Broad Institute Genome Sequencing Center for Infectious Disease"/>
            <person name="Wu L."/>
            <person name="Ma J."/>
        </authorList>
    </citation>
    <scope>NUCLEOTIDE SEQUENCE [LARGE SCALE GENOMIC DNA]</scope>
    <source>
        <strain evidence="1 2">JCM 14588</strain>
    </source>
</reference>
<protein>
    <recommendedName>
        <fullName evidence="3">CHAT domain-containing protein</fullName>
    </recommendedName>
</protein>
<dbReference type="InterPro" id="IPR046584">
    <property type="entry name" value="DUF6642"/>
</dbReference>
<name>A0ABN2AZ91_9MICO</name>
<accession>A0ABN2AZ91</accession>
<evidence type="ECO:0000313" key="1">
    <source>
        <dbReference type="EMBL" id="GAA1530668.1"/>
    </source>
</evidence>
<sequence>MASNGIFCLEGEWDADLRRRMSVEPILQLLEGLKIAKYIHRDVATEEEFEYFINKWTERRYRDYRVLNLAMHGDTGAVYLGRDVLTLERLAEILAGRCGDAIVYFGSCLTMDGDHADLTRFVRRTGAKAVIGYATEVSWVHSASFEVVLLQQLVSHLEDGRRNDYIFRRIAEEHGDYATRLGLTIATKSQVYRAE</sequence>
<dbReference type="EMBL" id="BAAANV010000003">
    <property type="protein sequence ID" value="GAA1530668.1"/>
    <property type="molecule type" value="Genomic_DNA"/>
</dbReference>
<evidence type="ECO:0000313" key="2">
    <source>
        <dbReference type="Proteomes" id="UP001501288"/>
    </source>
</evidence>
<dbReference type="Pfam" id="PF20347">
    <property type="entry name" value="DUF6642"/>
    <property type="match status" value="1"/>
</dbReference>
<dbReference type="RefSeq" id="WP_346029338.1">
    <property type="nucleotide sequence ID" value="NZ_BAAANV010000003.1"/>
</dbReference>
<organism evidence="1 2">
    <name type="scientific">Dermacoccus barathri</name>
    <dbReference type="NCBI Taxonomy" id="322601"/>
    <lineage>
        <taxon>Bacteria</taxon>
        <taxon>Bacillati</taxon>
        <taxon>Actinomycetota</taxon>
        <taxon>Actinomycetes</taxon>
        <taxon>Micrococcales</taxon>
        <taxon>Dermacoccaceae</taxon>
        <taxon>Dermacoccus</taxon>
    </lineage>
</organism>
<comment type="caution">
    <text evidence="1">The sequence shown here is derived from an EMBL/GenBank/DDBJ whole genome shotgun (WGS) entry which is preliminary data.</text>
</comment>
<dbReference type="Proteomes" id="UP001501288">
    <property type="component" value="Unassembled WGS sequence"/>
</dbReference>
<proteinExistence type="predicted"/>
<gene>
    <name evidence="1" type="ORF">GCM10009762_01340</name>
</gene>
<keyword evidence="2" id="KW-1185">Reference proteome</keyword>